<sequence>MILLQFDITFVPQRAVKGQALVDFLADHPIPADSPLNDELYDEFIMSVDEQESPTWEFYFDGASSVKTLSPDETPTVRIGLGLNFVSPEGHTLRYSYCLSEPRTNNEAEYEALILGLEMAIQMSLTWVKIFGDSQLIINQVTGVYKVLKPELIPYHNKAMELLRLIPEVTLAKVPRSENGKADALAKLAKELADPTRNPVSIIVQYRQALCLRICVLPIRPLQCLLTTYRTPTQSTPYALAFGAEAVLPLEVEIPSLRVAVSYNLSEKDNARLRKRHFERLVRPRAFRVGELVLVLRRPVISHRRRGGKFEPVWEGPFAIEQVYDGGAYLLVDANGVHPMPVINGQYLKNSLRGHDDLSSTMRRCLEEYEVILSGDTPIRRRDVLYFCLVPISWCGFTTVASMRIVFVTRLSPTFYSRGAPSLLQLSLLLWKEITPLRPVLRVYLFQLCLGDVVLMSSSPFL</sequence>
<dbReference type="Proteomes" id="UP000829196">
    <property type="component" value="Unassembled WGS sequence"/>
</dbReference>
<feature type="domain" description="RNase H type-1" evidence="1">
    <location>
        <begin position="52"/>
        <end position="191"/>
    </location>
</feature>
<dbReference type="PROSITE" id="PS50879">
    <property type="entry name" value="RNASE_H_1"/>
    <property type="match status" value="1"/>
</dbReference>
<dbReference type="EMBL" id="JAGYWB010000015">
    <property type="protein sequence ID" value="KAI0497192.1"/>
    <property type="molecule type" value="Genomic_DNA"/>
</dbReference>
<accession>A0A8T3AN26</accession>
<keyword evidence="3" id="KW-1185">Reference proteome</keyword>
<dbReference type="AlphaFoldDB" id="A0A8T3AN26"/>
<dbReference type="SMR" id="A0A8T3AN26"/>
<gene>
    <name evidence="2" type="ORF">KFK09_020414</name>
</gene>
<dbReference type="GO" id="GO:0004523">
    <property type="term" value="F:RNA-DNA hybrid ribonuclease activity"/>
    <property type="evidence" value="ECO:0007669"/>
    <property type="project" value="InterPro"/>
</dbReference>
<reference evidence="2" key="1">
    <citation type="journal article" date="2022" name="Front. Genet.">
        <title>Chromosome-Scale Assembly of the Dendrobium nobile Genome Provides Insights Into the Molecular Mechanism of the Biosynthesis of the Medicinal Active Ingredient of Dendrobium.</title>
        <authorList>
            <person name="Xu Q."/>
            <person name="Niu S.-C."/>
            <person name="Li K.-L."/>
            <person name="Zheng P.-J."/>
            <person name="Zhang X.-J."/>
            <person name="Jia Y."/>
            <person name="Liu Y."/>
            <person name="Niu Y.-X."/>
            <person name="Yu L.-H."/>
            <person name="Chen D.-F."/>
            <person name="Zhang G.-Q."/>
        </authorList>
    </citation>
    <scope>NUCLEOTIDE SEQUENCE</scope>
    <source>
        <tissue evidence="2">Leaf</tissue>
    </source>
</reference>
<dbReference type="PANTHER" id="PTHR48475:SF1">
    <property type="entry name" value="RNASE H TYPE-1 DOMAIN-CONTAINING PROTEIN"/>
    <property type="match status" value="1"/>
</dbReference>
<dbReference type="Pfam" id="PF13456">
    <property type="entry name" value="RVT_3"/>
    <property type="match status" value="1"/>
</dbReference>
<organism evidence="2 3">
    <name type="scientific">Dendrobium nobile</name>
    <name type="common">Orchid</name>
    <dbReference type="NCBI Taxonomy" id="94219"/>
    <lineage>
        <taxon>Eukaryota</taxon>
        <taxon>Viridiplantae</taxon>
        <taxon>Streptophyta</taxon>
        <taxon>Embryophyta</taxon>
        <taxon>Tracheophyta</taxon>
        <taxon>Spermatophyta</taxon>
        <taxon>Magnoliopsida</taxon>
        <taxon>Liliopsida</taxon>
        <taxon>Asparagales</taxon>
        <taxon>Orchidaceae</taxon>
        <taxon>Epidendroideae</taxon>
        <taxon>Malaxideae</taxon>
        <taxon>Dendrobiinae</taxon>
        <taxon>Dendrobium</taxon>
    </lineage>
</organism>
<comment type="caution">
    <text evidence="2">The sequence shown here is derived from an EMBL/GenBank/DDBJ whole genome shotgun (WGS) entry which is preliminary data.</text>
</comment>
<dbReference type="CDD" id="cd09279">
    <property type="entry name" value="RNase_HI_like"/>
    <property type="match status" value="1"/>
</dbReference>
<evidence type="ECO:0000313" key="3">
    <source>
        <dbReference type="Proteomes" id="UP000829196"/>
    </source>
</evidence>
<dbReference type="OrthoDB" id="786061at2759"/>
<dbReference type="SUPFAM" id="SSF53098">
    <property type="entry name" value="Ribonuclease H-like"/>
    <property type="match status" value="1"/>
</dbReference>
<protein>
    <recommendedName>
        <fullName evidence="1">RNase H type-1 domain-containing protein</fullName>
    </recommendedName>
</protein>
<evidence type="ECO:0000259" key="1">
    <source>
        <dbReference type="PROSITE" id="PS50879"/>
    </source>
</evidence>
<dbReference type="Gene3D" id="3.30.420.10">
    <property type="entry name" value="Ribonuclease H-like superfamily/Ribonuclease H"/>
    <property type="match status" value="1"/>
</dbReference>
<proteinExistence type="predicted"/>
<dbReference type="InterPro" id="IPR002156">
    <property type="entry name" value="RNaseH_domain"/>
</dbReference>
<dbReference type="PANTHER" id="PTHR48475">
    <property type="entry name" value="RIBONUCLEASE H"/>
    <property type="match status" value="1"/>
</dbReference>
<dbReference type="InterPro" id="IPR036397">
    <property type="entry name" value="RNaseH_sf"/>
</dbReference>
<name>A0A8T3AN26_DENNO</name>
<dbReference type="GO" id="GO:0003676">
    <property type="term" value="F:nucleic acid binding"/>
    <property type="evidence" value="ECO:0007669"/>
    <property type="project" value="InterPro"/>
</dbReference>
<evidence type="ECO:0000313" key="2">
    <source>
        <dbReference type="EMBL" id="KAI0497192.1"/>
    </source>
</evidence>
<dbReference type="InterPro" id="IPR012337">
    <property type="entry name" value="RNaseH-like_sf"/>
</dbReference>